<dbReference type="InterPro" id="IPR008523">
    <property type="entry name" value="DUF805"/>
</dbReference>
<dbReference type="PANTHER" id="PTHR34980:SF2">
    <property type="entry name" value="INNER MEMBRANE PROTEIN YHAH-RELATED"/>
    <property type="match status" value="1"/>
</dbReference>
<accession>A0ABS6YEH8</accession>
<evidence type="ECO:0000313" key="2">
    <source>
        <dbReference type="EMBL" id="MBW4769975.1"/>
    </source>
</evidence>
<keyword evidence="1" id="KW-0812">Transmembrane</keyword>
<feature type="transmembrane region" description="Helical" evidence="1">
    <location>
        <begin position="95"/>
        <end position="114"/>
    </location>
</feature>
<comment type="caution">
    <text evidence="2">The sequence shown here is derived from an EMBL/GenBank/DDBJ whole genome shotgun (WGS) entry which is preliminary data.</text>
</comment>
<protein>
    <submittedName>
        <fullName evidence="2">DUF805 domain-containing protein</fullName>
    </submittedName>
</protein>
<evidence type="ECO:0000256" key="1">
    <source>
        <dbReference type="SAM" id="Phobius"/>
    </source>
</evidence>
<dbReference type="RefSeq" id="WP_219408781.1">
    <property type="nucleotide sequence ID" value="NZ_CAURBD010000006.1"/>
</dbReference>
<evidence type="ECO:0000313" key="3">
    <source>
        <dbReference type="Proteomes" id="UP000788426"/>
    </source>
</evidence>
<keyword evidence="1" id="KW-1133">Transmembrane helix</keyword>
<keyword evidence="1" id="KW-0472">Membrane</keyword>
<dbReference type="PANTHER" id="PTHR34980">
    <property type="entry name" value="INNER MEMBRANE PROTEIN-RELATED-RELATED"/>
    <property type="match status" value="1"/>
</dbReference>
<name>A0ABS6YEH8_9BACT</name>
<organism evidence="2 3">
    <name type="scientific">Hoylesella nanceiensis</name>
    <dbReference type="NCBI Taxonomy" id="425941"/>
    <lineage>
        <taxon>Bacteria</taxon>
        <taxon>Pseudomonadati</taxon>
        <taxon>Bacteroidota</taxon>
        <taxon>Bacteroidia</taxon>
        <taxon>Bacteroidales</taxon>
        <taxon>Prevotellaceae</taxon>
        <taxon>Hoylesella</taxon>
    </lineage>
</organism>
<dbReference type="Proteomes" id="UP000788426">
    <property type="component" value="Unassembled WGS sequence"/>
</dbReference>
<sequence>MTFTESIQTCFKKWRTVKGTASRSEFWFFSLFIALVAIPLVILFLVTAGNTGYHSSGSAGLLVFGVLIVFYICVLPASICVTVRRLHDIGKPGTYYFVSFIPYVGSAILLYFLVQPTKEDSPYREDKVNLLDEWNKEAEL</sequence>
<dbReference type="Pfam" id="PF05656">
    <property type="entry name" value="DUF805"/>
    <property type="match status" value="1"/>
</dbReference>
<proteinExistence type="predicted"/>
<dbReference type="EMBL" id="JAHXCT010000007">
    <property type="protein sequence ID" value="MBW4769975.1"/>
    <property type="molecule type" value="Genomic_DNA"/>
</dbReference>
<gene>
    <name evidence="2" type="ORF">KZO38_09445</name>
</gene>
<reference evidence="2 3" key="1">
    <citation type="submission" date="2021-07" db="EMBL/GenBank/DDBJ databases">
        <title>Genomic diversity and antimicrobial resistance of Prevotella spp. isolated from chronic lung disease airways.</title>
        <authorList>
            <person name="Webb K.A."/>
            <person name="Olagoke O.S."/>
            <person name="Baird T."/>
            <person name="Neill J."/>
            <person name="Pham A."/>
            <person name="Wells T.J."/>
            <person name="Ramsay K.A."/>
            <person name="Bell S.C."/>
            <person name="Sarovich D.S."/>
            <person name="Price E.P."/>
        </authorList>
    </citation>
    <scope>NUCLEOTIDE SEQUENCE [LARGE SCALE GENOMIC DNA]</scope>
    <source>
        <strain evidence="2 3">SCHI0011.S.12</strain>
    </source>
</reference>
<keyword evidence="3" id="KW-1185">Reference proteome</keyword>
<feature type="transmembrane region" description="Helical" evidence="1">
    <location>
        <begin position="26"/>
        <end position="47"/>
    </location>
</feature>
<feature type="transmembrane region" description="Helical" evidence="1">
    <location>
        <begin position="59"/>
        <end position="83"/>
    </location>
</feature>